<comment type="caution">
    <text evidence="2">The sequence shown here is derived from an EMBL/GenBank/DDBJ whole genome shotgun (WGS) entry which is preliminary data.</text>
</comment>
<feature type="compositionally biased region" description="Gly residues" evidence="1">
    <location>
        <begin position="1"/>
        <end position="10"/>
    </location>
</feature>
<dbReference type="EMBL" id="VIBQ01000013">
    <property type="protein sequence ID" value="KAB8346324.1"/>
    <property type="molecule type" value="Genomic_DNA"/>
</dbReference>
<dbReference type="Proteomes" id="UP000327013">
    <property type="component" value="Unassembled WGS sequence"/>
</dbReference>
<dbReference type="AlphaFoldDB" id="A0A5N6KVH2"/>
<evidence type="ECO:0000256" key="1">
    <source>
        <dbReference type="SAM" id="MobiDB-lite"/>
    </source>
</evidence>
<proteinExistence type="predicted"/>
<protein>
    <submittedName>
        <fullName evidence="2">Uncharacterized protein</fullName>
    </submittedName>
</protein>
<keyword evidence="3" id="KW-1185">Reference proteome</keyword>
<feature type="region of interest" description="Disordered" evidence="1">
    <location>
        <begin position="1"/>
        <end position="64"/>
    </location>
</feature>
<reference evidence="2 3" key="1">
    <citation type="submission" date="2019-06" db="EMBL/GenBank/DDBJ databases">
        <title>A chromosomal-level reference genome of Carpinus fangiana (Coryloideae, Betulaceae).</title>
        <authorList>
            <person name="Yang X."/>
            <person name="Wang Z."/>
            <person name="Zhang L."/>
            <person name="Hao G."/>
            <person name="Liu J."/>
            <person name="Yang Y."/>
        </authorList>
    </citation>
    <scope>NUCLEOTIDE SEQUENCE [LARGE SCALE GENOMIC DNA]</scope>
    <source>
        <strain evidence="2">Cfa_2016G</strain>
        <tissue evidence="2">Leaf</tissue>
    </source>
</reference>
<sequence>MAAPVMGGGAMQSSDANFGFRKRKASDSGRMRNQRPVRKRSEWKSAAAGSRSHQTNQPIKHGQPDLTTIVLESNGGVVKASIVVNKDHEINVSKLFWQEFGFFGKKEAGLEAYEVRPSSEKT</sequence>
<accession>A0A5N6KVH2</accession>
<evidence type="ECO:0000313" key="3">
    <source>
        <dbReference type="Proteomes" id="UP000327013"/>
    </source>
</evidence>
<organism evidence="2 3">
    <name type="scientific">Carpinus fangiana</name>
    <dbReference type="NCBI Taxonomy" id="176857"/>
    <lineage>
        <taxon>Eukaryota</taxon>
        <taxon>Viridiplantae</taxon>
        <taxon>Streptophyta</taxon>
        <taxon>Embryophyta</taxon>
        <taxon>Tracheophyta</taxon>
        <taxon>Spermatophyta</taxon>
        <taxon>Magnoliopsida</taxon>
        <taxon>eudicotyledons</taxon>
        <taxon>Gunneridae</taxon>
        <taxon>Pentapetalae</taxon>
        <taxon>rosids</taxon>
        <taxon>fabids</taxon>
        <taxon>Fagales</taxon>
        <taxon>Betulaceae</taxon>
        <taxon>Carpinus</taxon>
    </lineage>
</organism>
<name>A0A5N6KVH2_9ROSI</name>
<gene>
    <name evidence="2" type="ORF">FH972_023368</name>
</gene>
<evidence type="ECO:0000313" key="2">
    <source>
        <dbReference type="EMBL" id="KAB8346324.1"/>
    </source>
</evidence>